<sequence>MTDDVFGFHDTDLGRSVNNADNSHSSQFSKRGLDIFGAVAGLIVLLPLFAFLAAAIKLTSKGPVFFKQKRHGLNGKIFTAYKFRSMYTNRCDQSGVRQTTKNDPRITPVGRFLRRSNFDELPQLMNVLKGEMSLVGPRPHVPGMLANGVPYEVFDPRYQSRHKVKPGITGLAQVKGFRGETKDAYAASMRLKYDLEYIETRSLFVDVKILINTVIQEFLGGKGY</sequence>
<gene>
    <name evidence="5" type="primary">wcaJ_2</name>
    <name evidence="5" type="ORF">LA5096_04098</name>
</gene>
<name>A0A0M6ZBV2_9HYPH</name>
<evidence type="ECO:0000256" key="2">
    <source>
        <dbReference type="ARBA" id="ARBA00023169"/>
    </source>
</evidence>
<dbReference type="PANTHER" id="PTHR30576">
    <property type="entry name" value="COLANIC BIOSYNTHESIS UDP-GLUCOSE LIPID CARRIER TRANSFERASE"/>
    <property type="match status" value="1"/>
</dbReference>
<keyword evidence="2" id="KW-0270">Exopolysaccharide synthesis</keyword>
<dbReference type="PANTHER" id="PTHR30576:SF0">
    <property type="entry name" value="UNDECAPRENYL-PHOSPHATE N-ACETYLGALACTOSAMINYL 1-PHOSPHATE TRANSFERASE-RELATED"/>
    <property type="match status" value="1"/>
</dbReference>
<organism evidence="5 6">
    <name type="scientific">Roseibium album</name>
    <dbReference type="NCBI Taxonomy" id="311410"/>
    <lineage>
        <taxon>Bacteria</taxon>
        <taxon>Pseudomonadati</taxon>
        <taxon>Pseudomonadota</taxon>
        <taxon>Alphaproteobacteria</taxon>
        <taxon>Hyphomicrobiales</taxon>
        <taxon>Stappiaceae</taxon>
        <taxon>Roseibium</taxon>
    </lineage>
</organism>
<keyword evidence="6" id="KW-1185">Reference proteome</keyword>
<dbReference type="Pfam" id="PF02397">
    <property type="entry name" value="Bac_transf"/>
    <property type="match status" value="1"/>
</dbReference>
<protein>
    <submittedName>
        <fullName evidence="5">UDP-glucose:undecaprenyl-phosphate glucose-1-phosphate transferase</fullName>
        <ecNumber evidence="5">2.7.8.31</ecNumber>
    </submittedName>
</protein>
<keyword evidence="3" id="KW-0812">Transmembrane</keyword>
<dbReference type="Proteomes" id="UP000049983">
    <property type="component" value="Unassembled WGS sequence"/>
</dbReference>
<evidence type="ECO:0000256" key="1">
    <source>
        <dbReference type="ARBA" id="ARBA00006464"/>
    </source>
</evidence>
<dbReference type="EMBL" id="CXWC01000011">
    <property type="protein sequence ID" value="CTQ74567.1"/>
    <property type="molecule type" value="Genomic_DNA"/>
</dbReference>
<proteinExistence type="inferred from homology"/>
<keyword evidence="3" id="KW-1133">Transmembrane helix</keyword>
<dbReference type="AlphaFoldDB" id="A0A0M6ZBV2"/>
<evidence type="ECO:0000259" key="4">
    <source>
        <dbReference type="Pfam" id="PF02397"/>
    </source>
</evidence>
<reference evidence="6" key="1">
    <citation type="submission" date="2015-07" db="EMBL/GenBank/DDBJ databases">
        <authorList>
            <person name="Rodrigo-Torres Lidia"/>
            <person name="Arahal R.David."/>
        </authorList>
    </citation>
    <scope>NUCLEOTIDE SEQUENCE [LARGE SCALE GENOMIC DNA]</scope>
    <source>
        <strain evidence="6">CECT 5096</strain>
    </source>
</reference>
<dbReference type="RefSeq" id="WP_055112346.1">
    <property type="nucleotide sequence ID" value="NZ_CANKXR010000005.1"/>
</dbReference>
<dbReference type="EC" id="2.7.8.31" evidence="5"/>
<dbReference type="GeneID" id="97671412"/>
<dbReference type="GO" id="GO:0000271">
    <property type="term" value="P:polysaccharide biosynthetic process"/>
    <property type="evidence" value="ECO:0007669"/>
    <property type="project" value="UniProtKB-KW"/>
</dbReference>
<dbReference type="STRING" id="311410.LA5095_00960"/>
<dbReference type="GO" id="GO:0089702">
    <property type="term" value="F:undecaprenyl-phosphate glucose phosphotransferase activity"/>
    <property type="evidence" value="ECO:0007669"/>
    <property type="project" value="UniProtKB-EC"/>
</dbReference>
<dbReference type="InterPro" id="IPR003362">
    <property type="entry name" value="Bact_transf"/>
</dbReference>
<accession>A0A0M6ZBV2</accession>
<dbReference type="OrthoDB" id="9808602at2"/>
<evidence type="ECO:0000256" key="3">
    <source>
        <dbReference type="SAM" id="Phobius"/>
    </source>
</evidence>
<keyword evidence="3" id="KW-0472">Membrane</keyword>
<comment type="similarity">
    <text evidence="1">Belongs to the bacterial sugar transferase family.</text>
</comment>
<evidence type="ECO:0000313" key="5">
    <source>
        <dbReference type="EMBL" id="CTQ74567.1"/>
    </source>
</evidence>
<keyword evidence="5" id="KW-0808">Transferase</keyword>
<evidence type="ECO:0000313" key="6">
    <source>
        <dbReference type="Proteomes" id="UP000049983"/>
    </source>
</evidence>
<feature type="domain" description="Bacterial sugar transferase" evidence="4">
    <location>
        <begin position="30"/>
        <end position="216"/>
    </location>
</feature>
<feature type="transmembrane region" description="Helical" evidence="3">
    <location>
        <begin position="35"/>
        <end position="60"/>
    </location>
</feature>